<name>A0ABW9JDU3_9SPHI</name>
<dbReference type="PROSITE" id="PS50297">
    <property type="entry name" value="ANK_REP_REGION"/>
    <property type="match status" value="2"/>
</dbReference>
<dbReference type="PANTHER" id="PTHR24124:SF14">
    <property type="entry name" value="CHROMOSOME UNDETERMINED SCAFFOLD_25, WHOLE GENOME SHOTGUN SEQUENCE"/>
    <property type="match status" value="1"/>
</dbReference>
<protein>
    <submittedName>
        <fullName evidence="4">Ankyrin repeat domain-containing protein</fullName>
    </submittedName>
</protein>
<keyword evidence="2 3" id="KW-0040">ANK repeat</keyword>
<evidence type="ECO:0000256" key="1">
    <source>
        <dbReference type="ARBA" id="ARBA00022737"/>
    </source>
</evidence>
<dbReference type="InterPro" id="IPR036770">
    <property type="entry name" value="Ankyrin_rpt-contain_sf"/>
</dbReference>
<evidence type="ECO:0000313" key="5">
    <source>
        <dbReference type="Proteomes" id="UP001517367"/>
    </source>
</evidence>
<dbReference type="Gene3D" id="1.25.40.20">
    <property type="entry name" value="Ankyrin repeat-containing domain"/>
    <property type="match status" value="1"/>
</dbReference>
<dbReference type="InterPro" id="IPR002110">
    <property type="entry name" value="Ankyrin_rpt"/>
</dbReference>
<gene>
    <name evidence="4" type="ORF">E5L68_001840</name>
</gene>
<dbReference type="PROSITE" id="PS50088">
    <property type="entry name" value="ANK_REPEAT"/>
    <property type="match status" value="2"/>
</dbReference>
<dbReference type="RefSeq" id="WP_138727705.1">
    <property type="nucleotide sequence ID" value="NZ_SRMP02000001.1"/>
</dbReference>
<proteinExistence type="predicted"/>
<dbReference type="EMBL" id="SRMP02000001">
    <property type="protein sequence ID" value="MFN0290110.1"/>
    <property type="molecule type" value="Genomic_DNA"/>
</dbReference>
<comment type="caution">
    <text evidence="4">The sequence shown here is derived from an EMBL/GenBank/DDBJ whole genome shotgun (WGS) entry which is preliminary data.</text>
</comment>
<dbReference type="Proteomes" id="UP001517367">
    <property type="component" value="Unassembled WGS sequence"/>
</dbReference>
<feature type="repeat" description="ANK" evidence="3">
    <location>
        <begin position="74"/>
        <end position="106"/>
    </location>
</feature>
<reference evidence="4 5" key="1">
    <citation type="submission" date="2024-12" db="EMBL/GenBank/DDBJ databases">
        <authorList>
            <person name="Hu S."/>
        </authorList>
    </citation>
    <scope>NUCLEOTIDE SEQUENCE [LARGE SCALE GENOMIC DNA]</scope>
    <source>
        <strain evidence="4 5">P-25</strain>
    </source>
</reference>
<keyword evidence="5" id="KW-1185">Reference proteome</keyword>
<dbReference type="SUPFAM" id="SSF48403">
    <property type="entry name" value="Ankyrin repeat"/>
    <property type="match status" value="1"/>
</dbReference>
<dbReference type="SMART" id="SM00248">
    <property type="entry name" value="ANK"/>
    <property type="match status" value="4"/>
</dbReference>
<evidence type="ECO:0000313" key="4">
    <source>
        <dbReference type="EMBL" id="MFN0290110.1"/>
    </source>
</evidence>
<evidence type="ECO:0000256" key="2">
    <source>
        <dbReference type="ARBA" id="ARBA00023043"/>
    </source>
</evidence>
<accession>A0ABW9JDU3</accession>
<organism evidence="4 5">
    <name type="scientific">Pedobacter helvus</name>
    <dbReference type="NCBI Taxonomy" id="2563444"/>
    <lineage>
        <taxon>Bacteria</taxon>
        <taxon>Pseudomonadati</taxon>
        <taxon>Bacteroidota</taxon>
        <taxon>Sphingobacteriia</taxon>
        <taxon>Sphingobacteriales</taxon>
        <taxon>Sphingobacteriaceae</taxon>
        <taxon>Pedobacter</taxon>
    </lineage>
</organism>
<dbReference type="Pfam" id="PF12796">
    <property type="entry name" value="Ank_2"/>
    <property type="match status" value="1"/>
</dbReference>
<dbReference type="PROSITE" id="PS51257">
    <property type="entry name" value="PROKAR_LIPOPROTEIN"/>
    <property type="match status" value="1"/>
</dbReference>
<dbReference type="PANTHER" id="PTHR24124">
    <property type="entry name" value="ANKYRIN REPEAT FAMILY A"/>
    <property type="match status" value="1"/>
</dbReference>
<evidence type="ECO:0000256" key="3">
    <source>
        <dbReference type="PROSITE-ProRule" id="PRU00023"/>
    </source>
</evidence>
<feature type="repeat" description="ANK" evidence="3">
    <location>
        <begin position="108"/>
        <end position="140"/>
    </location>
</feature>
<sequence>MRILLGMILCIALTGCYNRDKKVDKKKLLGRDYRLFQDTPVWGLAKAVEDENITLINQLATEKKIPIDYKESKFGNTLLMLAIGNNDYESVKALLDLGANPNIADDYRGSTPMHDAAKNEDPKYLKLLIEHKGNPNVIENRPITEDDQGRNVPLNEAISHLSGNNLEKVKLLVGAGANINYSNDGTPFYTRLPLAASIIHGQFDITLYLLQQGARYDGVMYKTVQGESIYILGALRSKVIDLNTDEYKQKRKVISFLKAKGLDYEKEPIPDYIEKDIEKKHPNNSQEYLSKY</sequence>
<keyword evidence="1" id="KW-0677">Repeat</keyword>